<dbReference type="PROSITE" id="PS00135">
    <property type="entry name" value="TRYPSIN_SER"/>
    <property type="match status" value="1"/>
</dbReference>
<comment type="caution">
    <text evidence="5">The sequence shown here is derived from an EMBL/GenBank/DDBJ whole genome shotgun (WGS) entry which is preliminary data.</text>
</comment>
<gene>
    <name evidence="5" type="ORF">QYT958_LOCUS4978</name>
</gene>
<dbReference type="InterPro" id="IPR001314">
    <property type="entry name" value="Peptidase_S1A"/>
</dbReference>
<evidence type="ECO:0000256" key="2">
    <source>
        <dbReference type="ARBA" id="ARBA00024195"/>
    </source>
</evidence>
<proteinExistence type="inferred from homology"/>
<dbReference type="FunFam" id="2.40.10.10:FF:000002">
    <property type="entry name" value="Transmembrane protease serine"/>
    <property type="match status" value="1"/>
</dbReference>
<dbReference type="PROSITE" id="PS50240">
    <property type="entry name" value="TRYPSIN_DOM"/>
    <property type="match status" value="1"/>
</dbReference>
<dbReference type="EMBL" id="CAJOBR010000398">
    <property type="protein sequence ID" value="CAF4504732.1"/>
    <property type="molecule type" value="Genomic_DNA"/>
</dbReference>
<evidence type="ECO:0000313" key="6">
    <source>
        <dbReference type="Proteomes" id="UP000663848"/>
    </source>
</evidence>
<organism evidence="5 6">
    <name type="scientific">Rotaria socialis</name>
    <dbReference type="NCBI Taxonomy" id="392032"/>
    <lineage>
        <taxon>Eukaryota</taxon>
        <taxon>Metazoa</taxon>
        <taxon>Spiralia</taxon>
        <taxon>Gnathifera</taxon>
        <taxon>Rotifera</taxon>
        <taxon>Eurotatoria</taxon>
        <taxon>Bdelloidea</taxon>
        <taxon>Philodinida</taxon>
        <taxon>Philodinidae</taxon>
        <taxon>Rotaria</taxon>
    </lineage>
</organism>
<dbReference type="GO" id="GO:0004252">
    <property type="term" value="F:serine-type endopeptidase activity"/>
    <property type="evidence" value="ECO:0007669"/>
    <property type="project" value="InterPro"/>
</dbReference>
<dbReference type="PANTHER" id="PTHR24252">
    <property type="entry name" value="ACROSIN-RELATED"/>
    <property type="match status" value="1"/>
</dbReference>
<dbReference type="AlphaFoldDB" id="A0A820VTM7"/>
<evidence type="ECO:0000259" key="4">
    <source>
        <dbReference type="PROSITE" id="PS50240"/>
    </source>
</evidence>
<dbReference type="SUPFAM" id="SSF50494">
    <property type="entry name" value="Trypsin-like serine proteases"/>
    <property type="match status" value="1"/>
</dbReference>
<keyword evidence="1" id="KW-1015">Disulfide bond</keyword>
<feature type="domain" description="Peptidase S1" evidence="4">
    <location>
        <begin position="43"/>
        <end position="252"/>
    </location>
</feature>
<dbReference type="InterPro" id="IPR009003">
    <property type="entry name" value="Peptidase_S1_PA"/>
</dbReference>
<dbReference type="InterPro" id="IPR001254">
    <property type="entry name" value="Trypsin_dom"/>
</dbReference>
<dbReference type="InterPro" id="IPR043504">
    <property type="entry name" value="Peptidase_S1_PA_chymotrypsin"/>
</dbReference>
<dbReference type="SMART" id="SM00020">
    <property type="entry name" value="Tryp_SPc"/>
    <property type="match status" value="1"/>
</dbReference>
<reference evidence="5" key="1">
    <citation type="submission" date="2021-02" db="EMBL/GenBank/DDBJ databases">
        <authorList>
            <person name="Nowell W R."/>
        </authorList>
    </citation>
    <scope>NUCLEOTIDE SEQUENCE</scope>
</reference>
<feature type="chain" id="PRO_5032456552" description="Peptidase S1 domain-containing protein" evidence="3">
    <location>
        <begin position="21"/>
        <end position="322"/>
    </location>
</feature>
<evidence type="ECO:0000313" key="5">
    <source>
        <dbReference type="EMBL" id="CAF4504732.1"/>
    </source>
</evidence>
<sequence length="322" mass="34646">MKTIFTVFLLCVCFIIQVACVTVVCDHSAPCGCSKNDAIIQKIVGGETAVSSSWGWAISLRGSHGVDENNVLSPGLSIAVGMNLLAESATYDPSSNGNDIAILRLDRPLDLSISASTARLCIHRLNMASNVNMYPQNSSTLVAIGWGTLYFHANFIPDQLQQVTVNQVSSNADTCSITIHHPDLQFCAGVNSGGKDTCQGDSGGPLMHFESTQRRWMLAGITSYGKGCANPFYSGVYTRVAAYTNWLKSHIVNDGLVEVDVSDSGVKPTITTIITTPIRTISSTTQTATVTASFQMSNDSPLTITSYGFTFLFVLVTFHHHF</sequence>
<name>A0A820VTM7_9BILA</name>
<accession>A0A820VTM7</accession>
<dbReference type="Pfam" id="PF00089">
    <property type="entry name" value="Trypsin"/>
    <property type="match status" value="1"/>
</dbReference>
<dbReference type="PANTHER" id="PTHR24252:SF7">
    <property type="entry name" value="HYALIN"/>
    <property type="match status" value="1"/>
</dbReference>
<dbReference type="GO" id="GO:0006508">
    <property type="term" value="P:proteolysis"/>
    <property type="evidence" value="ECO:0007669"/>
    <property type="project" value="InterPro"/>
</dbReference>
<keyword evidence="3" id="KW-0732">Signal</keyword>
<evidence type="ECO:0000256" key="3">
    <source>
        <dbReference type="SAM" id="SignalP"/>
    </source>
</evidence>
<protein>
    <recommendedName>
        <fullName evidence="4">Peptidase S1 domain-containing protein</fullName>
    </recommendedName>
</protein>
<dbReference type="Gene3D" id="2.40.10.10">
    <property type="entry name" value="Trypsin-like serine proteases"/>
    <property type="match status" value="1"/>
</dbReference>
<feature type="signal peptide" evidence="3">
    <location>
        <begin position="1"/>
        <end position="20"/>
    </location>
</feature>
<evidence type="ECO:0000256" key="1">
    <source>
        <dbReference type="ARBA" id="ARBA00023157"/>
    </source>
</evidence>
<dbReference type="PRINTS" id="PR00722">
    <property type="entry name" value="CHYMOTRYPSIN"/>
</dbReference>
<dbReference type="CDD" id="cd00190">
    <property type="entry name" value="Tryp_SPc"/>
    <property type="match status" value="1"/>
</dbReference>
<dbReference type="Proteomes" id="UP000663848">
    <property type="component" value="Unassembled WGS sequence"/>
</dbReference>
<comment type="similarity">
    <text evidence="2">Belongs to the peptidase S1 family. CLIP subfamily.</text>
</comment>
<dbReference type="InterPro" id="IPR033116">
    <property type="entry name" value="TRYPSIN_SER"/>
</dbReference>